<dbReference type="Proteomes" id="UP000019491">
    <property type="component" value="Unassembled WGS sequence"/>
</dbReference>
<gene>
    <name evidence="2" type="ORF">RW1_025_00030</name>
</gene>
<comment type="caution">
    <text evidence="2">The sequence shown here is derived from an EMBL/GenBank/DDBJ whole genome shotgun (WGS) entry which is preliminary data.</text>
</comment>
<evidence type="ECO:0000256" key="1">
    <source>
        <dbReference type="SAM" id="MobiDB-lite"/>
    </source>
</evidence>
<dbReference type="AlphaFoldDB" id="X0Q3K2"/>
<feature type="compositionally biased region" description="Low complexity" evidence="1">
    <location>
        <begin position="69"/>
        <end position="88"/>
    </location>
</feature>
<keyword evidence="3" id="KW-1185">Reference proteome</keyword>
<organism evidence="2 3">
    <name type="scientific">Rhodococcus wratislaviensis NBRC 100605</name>
    <dbReference type="NCBI Taxonomy" id="1219028"/>
    <lineage>
        <taxon>Bacteria</taxon>
        <taxon>Bacillati</taxon>
        <taxon>Actinomycetota</taxon>
        <taxon>Actinomycetes</taxon>
        <taxon>Mycobacteriales</taxon>
        <taxon>Nocardiaceae</taxon>
        <taxon>Rhodococcus</taxon>
    </lineage>
</organism>
<dbReference type="EMBL" id="BAWF01000025">
    <property type="protein sequence ID" value="GAF45677.1"/>
    <property type="molecule type" value="Genomic_DNA"/>
</dbReference>
<feature type="region of interest" description="Disordered" evidence="1">
    <location>
        <begin position="63"/>
        <end position="106"/>
    </location>
</feature>
<evidence type="ECO:0000313" key="3">
    <source>
        <dbReference type="Proteomes" id="UP000019491"/>
    </source>
</evidence>
<evidence type="ECO:0000313" key="2">
    <source>
        <dbReference type="EMBL" id="GAF45677.1"/>
    </source>
</evidence>
<proteinExistence type="predicted"/>
<accession>X0Q3K2</accession>
<protein>
    <submittedName>
        <fullName evidence="2">Uncharacterized protein</fullName>
    </submittedName>
</protein>
<reference evidence="2 3" key="1">
    <citation type="submission" date="2014-02" db="EMBL/GenBank/DDBJ databases">
        <title>Whole genome shotgun sequence of Rhodococcus wratislaviensis NBRC 100605.</title>
        <authorList>
            <person name="Hosoyama A."/>
            <person name="Tsuchikane K."/>
            <person name="Yoshida I."/>
            <person name="Ohji S."/>
            <person name="Ichikawa N."/>
            <person name="Yamazoe A."/>
            <person name="Fujita N."/>
        </authorList>
    </citation>
    <scope>NUCLEOTIDE SEQUENCE [LARGE SCALE GENOMIC DNA]</scope>
    <source>
        <strain evidence="2 3">NBRC 100605</strain>
    </source>
</reference>
<feature type="compositionally biased region" description="Polar residues" evidence="1">
    <location>
        <begin position="97"/>
        <end position="106"/>
    </location>
</feature>
<name>X0Q3K2_RHOWR</name>
<sequence>MNTNNLEDRISDNAFARDLPAGCLRDRFGAPQSTFSTVLTVRGLPLAAITFFVLAGSQSTINGPGAPFSSASSTSTSHPSPSPVSTSSNKRKHMIDNNRSACQRTR</sequence>